<evidence type="ECO:0000256" key="2">
    <source>
        <dbReference type="ARBA" id="ARBA00008072"/>
    </source>
</evidence>
<dbReference type="PANTHER" id="PTHR42813:SF4">
    <property type="entry name" value="NADP-DEPENDENT ISOPROPANOL DEHYDROGENASE"/>
    <property type="match status" value="1"/>
</dbReference>
<comment type="cofactor">
    <cofactor evidence="1 6">
        <name>Zn(2+)</name>
        <dbReference type="ChEBI" id="CHEBI:29105"/>
    </cofactor>
</comment>
<evidence type="ECO:0000256" key="3">
    <source>
        <dbReference type="ARBA" id="ARBA00022723"/>
    </source>
</evidence>
<evidence type="ECO:0000256" key="5">
    <source>
        <dbReference type="ARBA" id="ARBA00023002"/>
    </source>
</evidence>
<dbReference type="EMBL" id="GG657457">
    <property type="protein sequence ID" value="OAT09590.1"/>
    <property type="molecule type" value="Genomic_DNA"/>
</dbReference>
<evidence type="ECO:0000256" key="6">
    <source>
        <dbReference type="RuleBase" id="RU361277"/>
    </source>
</evidence>
<protein>
    <submittedName>
        <fullName evidence="8">Alcohol dehydrogenase</fullName>
    </submittedName>
</protein>
<dbReference type="GeneID" id="8504230"/>
<dbReference type="GO" id="GO:0008270">
    <property type="term" value="F:zinc ion binding"/>
    <property type="evidence" value="ECO:0007669"/>
    <property type="project" value="InterPro"/>
</dbReference>
<dbReference type="InterPro" id="IPR020843">
    <property type="entry name" value="ER"/>
</dbReference>
<reference evidence="9" key="1">
    <citation type="journal article" date="2015" name="PLoS Genet.">
        <title>The dynamic genome and transcriptome of the human fungal pathogen Blastomyces and close relative Emmonsia.</title>
        <authorList>
            <person name="Munoz J.F."/>
            <person name="Gauthier G.M."/>
            <person name="Desjardins C.A."/>
            <person name="Gallo J.E."/>
            <person name="Holder J."/>
            <person name="Sullivan T.D."/>
            <person name="Marty A.J."/>
            <person name="Carmen J.C."/>
            <person name="Chen Z."/>
            <person name="Ding L."/>
            <person name="Gujja S."/>
            <person name="Magrini V."/>
            <person name="Misas E."/>
            <person name="Mitreva M."/>
            <person name="Priest M."/>
            <person name="Saif S."/>
            <person name="Whiston E.A."/>
            <person name="Young S."/>
            <person name="Zeng Q."/>
            <person name="Goldman W.E."/>
            <person name="Mardis E.R."/>
            <person name="Taylor J.W."/>
            <person name="McEwen J.G."/>
            <person name="Clay O.K."/>
            <person name="Klein B.S."/>
            <person name="Cuomo C.A."/>
        </authorList>
    </citation>
    <scope>NUCLEOTIDE SEQUENCE [LARGE SCALE GENOMIC DNA]</scope>
    <source>
        <strain evidence="9">SLH14081</strain>
    </source>
</reference>
<name>A0A179UP28_BLAGS</name>
<dbReference type="Pfam" id="PF00107">
    <property type="entry name" value="ADH_zinc_N"/>
    <property type="match status" value="1"/>
</dbReference>
<feature type="domain" description="Enoyl reductase (ER)" evidence="7">
    <location>
        <begin position="101"/>
        <end position="435"/>
    </location>
</feature>
<keyword evidence="9" id="KW-1185">Reference proteome</keyword>
<evidence type="ECO:0000259" key="7">
    <source>
        <dbReference type="SMART" id="SM00829"/>
    </source>
</evidence>
<keyword evidence="3 6" id="KW-0479">Metal-binding</keyword>
<dbReference type="Pfam" id="PF08240">
    <property type="entry name" value="ADH_N"/>
    <property type="match status" value="1"/>
</dbReference>
<dbReference type="OrthoDB" id="442947at2759"/>
<dbReference type="InterPro" id="IPR013154">
    <property type="entry name" value="ADH-like_N"/>
</dbReference>
<dbReference type="PROSITE" id="PS00059">
    <property type="entry name" value="ADH_ZINC"/>
    <property type="match status" value="1"/>
</dbReference>
<evidence type="ECO:0000313" key="8">
    <source>
        <dbReference type="EMBL" id="OAT09590.1"/>
    </source>
</evidence>
<evidence type="ECO:0000256" key="4">
    <source>
        <dbReference type="ARBA" id="ARBA00022833"/>
    </source>
</evidence>
<dbReference type="SUPFAM" id="SSF50129">
    <property type="entry name" value="GroES-like"/>
    <property type="match status" value="1"/>
</dbReference>
<dbReference type="Gene3D" id="3.40.50.720">
    <property type="entry name" value="NAD(P)-binding Rossmann-like Domain"/>
    <property type="match status" value="1"/>
</dbReference>
<sequence length="437" mass="46073">MCCQSYASLGTKASLTTLAARLGTRSYTTSSRLLNCGALYNKYQLPFRPSLLPAPVQKYTPAASSSSSSSSFSTPFPLFQQATFTTTRPASMKALVYKSAGVVGIEERPNPTIQSPTDAIVKLTHTTICGTDLHIIKGDVPTAQPGRVLGHEGVGVVQEVGSSVQGFVRGDAVLISCITACGACPACRKGMSSHCVSGGWILGNKIDGTQAEYVRIPHAASSLHKLPKTVDLQAAVMLSDALPTAMECGTLNGKVQPGSTVAVIGAGAVGMSVMMTAMLYSPALLVMVDVDDGRLAMAKNLGAHETVNSKDSKQAVDSLLKMTDGQGFDAVIEAVGIPHTFHLCQELVAPGGVIANVGVHGTKVELSLDKLWDRNICITTRLVDAVTTPMLLKLFQAGRLDTSKLTTHRFSFKECEEAYKVFGAAAQHNALKVLLSM</sequence>
<organism evidence="8 9">
    <name type="scientific">Blastomyces gilchristii (strain SLH14081)</name>
    <name type="common">Blastomyces dermatitidis</name>
    <dbReference type="NCBI Taxonomy" id="559298"/>
    <lineage>
        <taxon>Eukaryota</taxon>
        <taxon>Fungi</taxon>
        <taxon>Dikarya</taxon>
        <taxon>Ascomycota</taxon>
        <taxon>Pezizomycotina</taxon>
        <taxon>Eurotiomycetes</taxon>
        <taxon>Eurotiomycetidae</taxon>
        <taxon>Onygenales</taxon>
        <taxon>Ajellomycetaceae</taxon>
        <taxon>Blastomyces</taxon>
    </lineage>
</organism>
<proteinExistence type="inferred from homology"/>
<dbReference type="InterPro" id="IPR036291">
    <property type="entry name" value="NAD(P)-bd_dom_sf"/>
</dbReference>
<accession>A0A179UP28</accession>
<dbReference type="PANTHER" id="PTHR42813">
    <property type="entry name" value="ZINC-TYPE ALCOHOL DEHYDROGENASE-LIKE"/>
    <property type="match status" value="1"/>
</dbReference>
<comment type="similarity">
    <text evidence="2 6">Belongs to the zinc-containing alcohol dehydrogenase family.</text>
</comment>
<dbReference type="STRING" id="559298.A0A179UP28"/>
<keyword evidence="5" id="KW-0560">Oxidoreductase</keyword>
<gene>
    <name evidence="8" type="ORF">BDBG_05339</name>
</gene>
<dbReference type="CDD" id="cd08286">
    <property type="entry name" value="FDH_like_ADH2"/>
    <property type="match status" value="1"/>
</dbReference>
<dbReference type="AlphaFoldDB" id="A0A179UP28"/>
<dbReference type="SMART" id="SM00829">
    <property type="entry name" value="PKS_ER"/>
    <property type="match status" value="1"/>
</dbReference>
<dbReference type="InterPro" id="IPR002328">
    <property type="entry name" value="ADH_Zn_CS"/>
</dbReference>
<evidence type="ECO:0000256" key="1">
    <source>
        <dbReference type="ARBA" id="ARBA00001947"/>
    </source>
</evidence>
<dbReference type="RefSeq" id="XP_002624570.2">
    <property type="nucleotide sequence ID" value="XM_002624524.2"/>
</dbReference>
<dbReference type="Gene3D" id="3.90.180.10">
    <property type="entry name" value="Medium-chain alcohol dehydrogenases, catalytic domain"/>
    <property type="match status" value="1"/>
</dbReference>
<dbReference type="Proteomes" id="UP000002038">
    <property type="component" value="Unassembled WGS sequence"/>
</dbReference>
<dbReference type="VEuPathDB" id="FungiDB:BDBG_05339"/>
<keyword evidence="4 6" id="KW-0862">Zinc</keyword>
<dbReference type="KEGG" id="bgh:BDBG_05339"/>
<dbReference type="GO" id="GO:0016491">
    <property type="term" value="F:oxidoreductase activity"/>
    <property type="evidence" value="ECO:0007669"/>
    <property type="project" value="UniProtKB-KW"/>
</dbReference>
<dbReference type="InterPro" id="IPR013149">
    <property type="entry name" value="ADH-like_C"/>
</dbReference>
<dbReference type="SUPFAM" id="SSF51735">
    <property type="entry name" value="NAD(P)-binding Rossmann-fold domains"/>
    <property type="match status" value="1"/>
</dbReference>
<dbReference type="InterPro" id="IPR011032">
    <property type="entry name" value="GroES-like_sf"/>
</dbReference>
<evidence type="ECO:0000313" key="9">
    <source>
        <dbReference type="Proteomes" id="UP000002038"/>
    </source>
</evidence>